<keyword evidence="6 7" id="KW-0472">Membrane</keyword>
<evidence type="ECO:0000313" key="11">
    <source>
        <dbReference type="EMBL" id="OXT02945.1"/>
    </source>
</evidence>
<dbReference type="InterPro" id="IPR011066">
    <property type="entry name" value="MscS_channel_C_sf"/>
</dbReference>
<dbReference type="PANTHER" id="PTHR30221:SF1">
    <property type="entry name" value="SMALL-CONDUCTANCE MECHANOSENSITIVE CHANNEL"/>
    <property type="match status" value="1"/>
</dbReference>
<dbReference type="GO" id="GO:0005886">
    <property type="term" value="C:plasma membrane"/>
    <property type="evidence" value="ECO:0007669"/>
    <property type="project" value="UniProtKB-SubCell"/>
</dbReference>
<evidence type="ECO:0000256" key="4">
    <source>
        <dbReference type="ARBA" id="ARBA00022692"/>
    </source>
</evidence>
<evidence type="ECO:0000256" key="8">
    <source>
        <dbReference type="SAM" id="MobiDB-lite"/>
    </source>
</evidence>
<evidence type="ECO:0000259" key="9">
    <source>
        <dbReference type="Pfam" id="PF00924"/>
    </source>
</evidence>
<evidence type="ECO:0000256" key="1">
    <source>
        <dbReference type="ARBA" id="ARBA00004651"/>
    </source>
</evidence>
<dbReference type="InterPro" id="IPR023408">
    <property type="entry name" value="MscS_beta-dom_sf"/>
</dbReference>
<dbReference type="SUPFAM" id="SSF50182">
    <property type="entry name" value="Sm-like ribonucleoproteins"/>
    <property type="match status" value="1"/>
</dbReference>
<keyword evidence="5 7" id="KW-1133">Transmembrane helix</keyword>
<comment type="similarity">
    <text evidence="2 7">Belongs to the MscS (TC 1.A.23) family.</text>
</comment>
<evidence type="ECO:0000256" key="2">
    <source>
        <dbReference type="ARBA" id="ARBA00008017"/>
    </source>
</evidence>
<keyword evidence="7" id="KW-0407">Ion channel</keyword>
<dbReference type="SUPFAM" id="SSF82861">
    <property type="entry name" value="Mechanosensitive channel protein MscS (YggB), transmembrane region"/>
    <property type="match status" value="1"/>
</dbReference>
<sequence>MPFAQSGAKTAEDAAIASDGEVAVTPEQIDVSPRGLYEKLDGWIDGFVTLLPNIMVATVVFVLLWLIGMGAKRSLLLWARRNDRANLGEVLGGFVKAALIVLGGLLAMTIILPTLKPADLVAGLGIGSVAIGFAFKDILQNWLAGLLILIRQSFRPGDQIVIDGYEGTVDHIETRVTAIRTYDGRLALIPNADVYTNAVIVNTAFESRRSEYDVGIGYGDEIAQAKPTILKAMEGTNGVLGDPAPDVLVVDLAASWVTLRARWWTDPRRADVLEVKSNVIEAIKNGLDEAGIDLPYETVVSLFHDQTEDVDGDRTSQREGWPAGDKPPKPARIATARSSASETAGQ</sequence>
<dbReference type="Pfam" id="PF00924">
    <property type="entry name" value="MS_channel_2nd"/>
    <property type="match status" value="1"/>
</dbReference>
<feature type="domain" description="Mechanosensitive ion channel MscS C-terminal" evidence="10">
    <location>
        <begin position="211"/>
        <end position="293"/>
    </location>
</feature>
<dbReference type="InterPro" id="IPR011014">
    <property type="entry name" value="MscS_channel_TM-2"/>
</dbReference>
<comment type="subcellular location">
    <subcellularLocation>
        <location evidence="7">Cell inner membrane</location>
        <topology evidence="7">Multi-pass membrane protein</topology>
    </subcellularLocation>
    <subcellularLocation>
        <location evidence="1">Cell membrane</location>
        <topology evidence="1">Multi-pass membrane protein</topology>
    </subcellularLocation>
</comment>
<keyword evidence="3" id="KW-1003">Cell membrane</keyword>
<feature type="domain" description="Mechanosensitive ion channel MscS" evidence="9">
    <location>
        <begin position="137"/>
        <end position="200"/>
    </location>
</feature>
<dbReference type="Gene3D" id="1.10.287.1260">
    <property type="match status" value="1"/>
</dbReference>
<dbReference type="EMBL" id="NBYO01000001">
    <property type="protein sequence ID" value="OXT02945.1"/>
    <property type="molecule type" value="Genomic_DNA"/>
</dbReference>
<dbReference type="Pfam" id="PF21082">
    <property type="entry name" value="MS_channel_3rd"/>
    <property type="match status" value="1"/>
</dbReference>
<dbReference type="AlphaFoldDB" id="A0A231V436"/>
<keyword evidence="4 7" id="KW-0812">Transmembrane</keyword>
<dbReference type="InterPro" id="IPR010920">
    <property type="entry name" value="LSM_dom_sf"/>
</dbReference>
<keyword evidence="12" id="KW-1185">Reference proteome</keyword>
<keyword evidence="7" id="KW-0997">Cell inner membrane</keyword>
<dbReference type="InterPro" id="IPR006685">
    <property type="entry name" value="MscS_channel_2nd"/>
</dbReference>
<dbReference type="Gene3D" id="2.30.30.60">
    <property type="match status" value="1"/>
</dbReference>
<evidence type="ECO:0000256" key="6">
    <source>
        <dbReference type="ARBA" id="ARBA00023136"/>
    </source>
</evidence>
<evidence type="ECO:0000256" key="7">
    <source>
        <dbReference type="RuleBase" id="RU369025"/>
    </source>
</evidence>
<gene>
    <name evidence="11" type="ORF">B7H23_05410</name>
</gene>
<evidence type="ECO:0000259" key="10">
    <source>
        <dbReference type="Pfam" id="PF21082"/>
    </source>
</evidence>
<evidence type="ECO:0000313" key="12">
    <source>
        <dbReference type="Proteomes" id="UP000215405"/>
    </source>
</evidence>
<dbReference type="Proteomes" id="UP000215405">
    <property type="component" value="Unassembled WGS sequence"/>
</dbReference>
<reference evidence="12" key="1">
    <citation type="journal article" date="2017" name="Int. J. Syst. Evol. Microbiol.">
        <title>Notoacmeibacter marinus gen. nov., sp. nov., isolated from the gut of a limpet and proposal of Notoacmeibacteraceae fam. nov. in the order Rhizobiales of the class Alphaproteobacteria.</title>
        <authorList>
            <person name="Huang Z."/>
            <person name="Guo F."/>
            <person name="Lai Q."/>
        </authorList>
    </citation>
    <scope>NUCLEOTIDE SEQUENCE [LARGE SCALE GENOMIC DNA]</scope>
    <source>
        <strain evidence="12">XMTR2A4</strain>
    </source>
</reference>
<name>A0A231V436_9HYPH</name>
<protein>
    <recommendedName>
        <fullName evidence="7">Small-conductance mechanosensitive channel</fullName>
    </recommendedName>
</protein>
<keyword evidence="7" id="KW-0406">Ion transport</keyword>
<evidence type="ECO:0000256" key="3">
    <source>
        <dbReference type="ARBA" id="ARBA00022475"/>
    </source>
</evidence>
<feature type="compositionally biased region" description="Polar residues" evidence="8">
    <location>
        <begin position="336"/>
        <end position="346"/>
    </location>
</feature>
<dbReference type="PANTHER" id="PTHR30221">
    <property type="entry name" value="SMALL-CONDUCTANCE MECHANOSENSITIVE CHANNEL"/>
    <property type="match status" value="1"/>
</dbReference>
<organism evidence="11 12">
    <name type="scientific">Notoacmeibacter marinus</name>
    <dbReference type="NCBI Taxonomy" id="1876515"/>
    <lineage>
        <taxon>Bacteria</taxon>
        <taxon>Pseudomonadati</taxon>
        <taxon>Pseudomonadota</taxon>
        <taxon>Alphaproteobacteria</taxon>
        <taxon>Hyphomicrobiales</taxon>
        <taxon>Notoacmeibacteraceae</taxon>
        <taxon>Notoacmeibacter</taxon>
    </lineage>
</organism>
<evidence type="ECO:0000256" key="5">
    <source>
        <dbReference type="ARBA" id="ARBA00022989"/>
    </source>
</evidence>
<feature type="region of interest" description="Disordered" evidence="8">
    <location>
        <begin position="307"/>
        <end position="346"/>
    </location>
</feature>
<comment type="caution">
    <text evidence="11">The sequence shown here is derived from an EMBL/GenBank/DDBJ whole genome shotgun (WGS) entry which is preliminary data.</text>
</comment>
<feature type="transmembrane region" description="Helical" evidence="7">
    <location>
        <begin position="90"/>
        <end position="112"/>
    </location>
</feature>
<dbReference type="SUPFAM" id="SSF82689">
    <property type="entry name" value="Mechanosensitive channel protein MscS (YggB), C-terminal domain"/>
    <property type="match status" value="1"/>
</dbReference>
<proteinExistence type="inferred from homology"/>
<comment type="subunit">
    <text evidence="7">Homoheptamer.</text>
</comment>
<feature type="transmembrane region" description="Helical" evidence="7">
    <location>
        <begin position="47"/>
        <end position="69"/>
    </location>
</feature>
<keyword evidence="7" id="KW-0813">Transport</keyword>
<comment type="function">
    <text evidence="7">Mechanosensitive channel that participates in the regulation of osmotic pressure changes within the cell, opening in response to stretch forces in the membrane lipid bilayer, without the need for other proteins. Contributes to normal resistance to hypoosmotic shock. Forms an ion channel of 1.0 nanosiemens conductance with a slight preference for anions.</text>
</comment>
<accession>A0A231V436</accession>
<dbReference type="Gene3D" id="3.30.70.100">
    <property type="match status" value="1"/>
</dbReference>
<dbReference type="GO" id="GO:0008381">
    <property type="term" value="F:mechanosensitive monoatomic ion channel activity"/>
    <property type="evidence" value="ECO:0007669"/>
    <property type="project" value="InterPro"/>
</dbReference>
<dbReference type="InterPro" id="IPR049278">
    <property type="entry name" value="MS_channel_C"/>
</dbReference>
<dbReference type="InterPro" id="IPR045275">
    <property type="entry name" value="MscS_archaea/bacteria_type"/>
</dbReference>
<comment type="caution">
    <text evidence="7">Lacks conserved residue(s) required for the propagation of feature annotation.</text>
</comment>